<keyword evidence="4" id="KW-1185">Reference proteome</keyword>
<dbReference type="GO" id="GO:0006637">
    <property type="term" value="P:acyl-CoA metabolic process"/>
    <property type="evidence" value="ECO:0007669"/>
    <property type="project" value="InterPro"/>
</dbReference>
<evidence type="ECO:0000313" key="3">
    <source>
        <dbReference type="EMBL" id="KAJ7332290.1"/>
    </source>
</evidence>
<dbReference type="GO" id="GO:0005782">
    <property type="term" value="C:peroxisomal matrix"/>
    <property type="evidence" value="ECO:0007669"/>
    <property type="project" value="TreeGrafter"/>
</dbReference>
<comment type="similarity">
    <text evidence="1">Belongs to the C/M/P thioester hydrolase family.</text>
</comment>
<dbReference type="SUPFAM" id="SSF54637">
    <property type="entry name" value="Thioesterase/thiol ester dehydrase-isomerase"/>
    <property type="match status" value="1"/>
</dbReference>
<dbReference type="Proteomes" id="UP001142489">
    <property type="component" value="Unassembled WGS sequence"/>
</dbReference>
<reference evidence="3" key="1">
    <citation type="journal article" date="2023" name="DNA Res.">
        <title>Chromosome-level genome assembly of Phrynocephalus forsythii using third-generation DNA sequencing and Hi-C analysis.</title>
        <authorList>
            <person name="Qi Y."/>
            <person name="Zhao W."/>
            <person name="Zhao Y."/>
            <person name="Niu C."/>
            <person name="Cao S."/>
            <person name="Zhang Y."/>
        </authorList>
    </citation>
    <scope>NUCLEOTIDE SEQUENCE</scope>
    <source>
        <tissue evidence="3">Muscle</tissue>
    </source>
</reference>
<dbReference type="EMBL" id="JAPFRF010000005">
    <property type="protein sequence ID" value="KAJ7332290.1"/>
    <property type="molecule type" value="Genomic_DNA"/>
</dbReference>
<gene>
    <name evidence="3" type="ORF">JRQ81_014470</name>
</gene>
<protein>
    <submittedName>
        <fullName evidence="3">Uncharacterized protein</fullName>
    </submittedName>
</protein>
<accession>A0A9Q0XYQ1</accession>
<dbReference type="PANTHER" id="PTHR11066">
    <property type="entry name" value="ACYL-COA THIOESTERASE"/>
    <property type="match status" value="1"/>
</dbReference>
<feature type="compositionally biased region" description="Pro residues" evidence="2">
    <location>
        <begin position="244"/>
        <end position="253"/>
    </location>
</feature>
<evidence type="ECO:0000256" key="1">
    <source>
        <dbReference type="ARBA" id="ARBA00006538"/>
    </source>
</evidence>
<dbReference type="AlphaFoldDB" id="A0A9Q0XYQ1"/>
<proteinExistence type="inferred from homology"/>
<dbReference type="GO" id="GO:0009062">
    <property type="term" value="P:fatty acid catabolic process"/>
    <property type="evidence" value="ECO:0007669"/>
    <property type="project" value="TreeGrafter"/>
</dbReference>
<dbReference type="PANTHER" id="PTHR11066:SF34">
    <property type="entry name" value="ACYL-COENZYME A THIOESTERASE 8"/>
    <property type="match status" value="1"/>
</dbReference>
<evidence type="ECO:0000256" key="2">
    <source>
        <dbReference type="SAM" id="MobiDB-lite"/>
    </source>
</evidence>
<organism evidence="3 4">
    <name type="scientific">Phrynocephalus forsythii</name>
    <dbReference type="NCBI Taxonomy" id="171643"/>
    <lineage>
        <taxon>Eukaryota</taxon>
        <taxon>Metazoa</taxon>
        <taxon>Chordata</taxon>
        <taxon>Craniata</taxon>
        <taxon>Vertebrata</taxon>
        <taxon>Euteleostomi</taxon>
        <taxon>Lepidosauria</taxon>
        <taxon>Squamata</taxon>
        <taxon>Bifurcata</taxon>
        <taxon>Unidentata</taxon>
        <taxon>Episquamata</taxon>
        <taxon>Toxicofera</taxon>
        <taxon>Iguania</taxon>
        <taxon>Acrodonta</taxon>
        <taxon>Agamidae</taxon>
        <taxon>Agaminae</taxon>
        <taxon>Phrynocephalus</taxon>
    </lineage>
</organism>
<dbReference type="InterPro" id="IPR029069">
    <property type="entry name" value="HotDog_dom_sf"/>
</dbReference>
<feature type="region of interest" description="Disordered" evidence="2">
    <location>
        <begin position="198"/>
        <end position="267"/>
    </location>
</feature>
<dbReference type="InterPro" id="IPR003703">
    <property type="entry name" value="Acyl_CoA_thio"/>
</dbReference>
<sequence>MAAPREGAGEEPEGDLRSVLVTSVLNLEPLDLDLFRGRHYWVPVTQRLFGGQIVGQALVAAAKAVSEEAQPHQGEWAPLRLLGWMPELGVGKDMQQKLQGALWHFCDLPVAFGIYASVDSSPLSQVPIIGRSSKSEGCLRSTVRTLLCLLSFPGRGSKCVVHPHILPASRGPHGARSLPGGANPHWPELLSAVGQGHPAWEAHPHLPGLLPAGAGQPRGAPVPHAGRAPPGGTADHGGAHPQVPTGPQPPGEVPPGAQQDAGTRSSY</sequence>
<dbReference type="InterPro" id="IPR042171">
    <property type="entry name" value="Acyl-CoA_hotdog"/>
</dbReference>
<dbReference type="Gene3D" id="2.40.160.210">
    <property type="entry name" value="Acyl-CoA thioesterase, double hotdog domain"/>
    <property type="match status" value="1"/>
</dbReference>
<dbReference type="GO" id="GO:0047617">
    <property type="term" value="F:fatty acyl-CoA hydrolase activity"/>
    <property type="evidence" value="ECO:0007669"/>
    <property type="project" value="InterPro"/>
</dbReference>
<comment type="caution">
    <text evidence="3">The sequence shown here is derived from an EMBL/GenBank/DDBJ whole genome shotgun (WGS) entry which is preliminary data.</text>
</comment>
<evidence type="ECO:0000313" key="4">
    <source>
        <dbReference type="Proteomes" id="UP001142489"/>
    </source>
</evidence>
<name>A0A9Q0XYQ1_9SAUR</name>
<dbReference type="OrthoDB" id="68328at2759"/>